<evidence type="ECO:0000313" key="3">
    <source>
        <dbReference type="Proteomes" id="UP000255265"/>
    </source>
</evidence>
<keyword evidence="1" id="KW-0812">Transmembrane</keyword>
<dbReference type="RefSeq" id="WP_114802781.1">
    <property type="nucleotide sequence ID" value="NZ_QQAV01000003.1"/>
</dbReference>
<proteinExistence type="predicted"/>
<feature type="transmembrane region" description="Helical" evidence="1">
    <location>
        <begin position="134"/>
        <end position="155"/>
    </location>
</feature>
<dbReference type="STRING" id="433924.NS331_01565"/>
<dbReference type="InterPro" id="IPR018723">
    <property type="entry name" value="DUF2254_membrane"/>
</dbReference>
<name>A0A370FHJ5_9BURK</name>
<evidence type="ECO:0000256" key="1">
    <source>
        <dbReference type="SAM" id="Phobius"/>
    </source>
</evidence>
<protein>
    <submittedName>
        <fullName evidence="2">Putative membrane protein</fullName>
    </submittedName>
</protein>
<organism evidence="2 3">
    <name type="scientific">Pseudacidovorax intermedius</name>
    <dbReference type="NCBI Taxonomy" id="433924"/>
    <lineage>
        <taxon>Bacteria</taxon>
        <taxon>Pseudomonadati</taxon>
        <taxon>Pseudomonadota</taxon>
        <taxon>Betaproteobacteria</taxon>
        <taxon>Burkholderiales</taxon>
        <taxon>Comamonadaceae</taxon>
        <taxon>Pseudacidovorax</taxon>
    </lineage>
</organism>
<keyword evidence="1" id="KW-0472">Membrane</keyword>
<dbReference type="Pfam" id="PF10011">
    <property type="entry name" value="DUF2254"/>
    <property type="match status" value="1"/>
</dbReference>
<gene>
    <name evidence="2" type="ORF">DFR41_103383</name>
</gene>
<comment type="caution">
    <text evidence="2">The sequence shown here is derived from an EMBL/GenBank/DDBJ whole genome shotgun (WGS) entry which is preliminary data.</text>
</comment>
<keyword evidence="3" id="KW-1185">Reference proteome</keyword>
<sequence>MSLPSWRLLLRRTARRIWFRSVVFSLVAVLLAVAARYLAPWLPEHFEGNIGQDSVGGILQILASSMLAVTTFSLTAMVSAYSSATTLATPRATQLLIQDPTSQNALSTFLGAFLFSIVGIIALSTGFYGDRGRVILFVGTLAVVALIVFTLLRWIAHLTAFGRMSDVIDRVERAAVESVREWREAPYLGGQPAVAVPEGAWPVFGERTGYVTHVDVGALQRIAAQADLRLHVAVLPGTLVHPQRPLLQVEGQADDDGRAALARAFTVERHRSFDHDPRLGLVTLAEIGSRALSAAVNDAGTAIEVIDAQHRVFRAVLARPDDAPGDADCDRVFVPLPAMADLLEDAFRPLARDGTGAIEVSIRLQKTLAALAEAEPAHAEAIDAMARQAFARASEAFASNADRAALAQATQSRFLQ</sequence>
<dbReference type="OrthoDB" id="2955631at2"/>
<feature type="transmembrane region" description="Helical" evidence="1">
    <location>
        <begin position="105"/>
        <end position="128"/>
    </location>
</feature>
<keyword evidence="1" id="KW-1133">Transmembrane helix</keyword>
<accession>A0A370FHJ5</accession>
<dbReference type="EMBL" id="QQAV01000003">
    <property type="protein sequence ID" value="RDI26225.1"/>
    <property type="molecule type" value="Genomic_DNA"/>
</dbReference>
<dbReference type="AlphaFoldDB" id="A0A370FHJ5"/>
<feature type="transmembrane region" description="Helical" evidence="1">
    <location>
        <begin position="17"/>
        <end position="38"/>
    </location>
</feature>
<dbReference type="Proteomes" id="UP000255265">
    <property type="component" value="Unassembled WGS sequence"/>
</dbReference>
<evidence type="ECO:0000313" key="2">
    <source>
        <dbReference type="EMBL" id="RDI26225.1"/>
    </source>
</evidence>
<reference evidence="2 3" key="1">
    <citation type="submission" date="2018-07" db="EMBL/GenBank/DDBJ databases">
        <title>Genomic Encyclopedia of Type Strains, Phase IV (KMG-IV): sequencing the most valuable type-strain genomes for metagenomic binning, comparative biology and taxonomic classification.</title>
        <authorList>
            <person name="Goeker M."/>
        </authorList>
    </citation>
    <scope>NUCLEOTIDE SEQUENCE [LARGE SCALE GENOMIC DNA]</scope>
    <source>
        <strain evidence="2 3">DSM 21352</strain>
    </source>
</reference>